<name>A0ABR2ZGC8_9AGAR</name>
<feature type="compositionally biased region" description="Low complexity" evidence="1">
    <location>
        <begin position="55"/>
        <end position="65"/>
    </location>
</feature>
<proteinExistence type="predicted"/>
<feature type="compositionally biased region" description="Polar residues" evidence="1">
    <location>
        <begin position="99"/>
        <end position="122"/>
    </location>
</feature>
<feature type="region of interest" description="Disordered" evidence="1">
    <location>
        <begin position="18"/>
        <end position="151"/>
    </location>
</feature>
<feature type="compositionally biased region" description="Low complexity" evidence="1">
    <location>
        <begin position="18"/>
        <end position="33"/>
    </location>
</feature>
<protein>
    <submittedName>
        <fullName evidence="2">Uncharacterized protein</fullName>
    </submittedName>
</protein>
<sequence>MLLHNRALCLEHIELLESPTPSPSITPASSNPNQHVPKTRSASVAPSPPSHTALSDSSDLSISRVSSDEESPPPVNTSSSKKGKSVCRRVTVSIPGSGPTATLSFEASPSPTSGRSIGSDFSLNVPRDDSDSENLPMIPKPEGEAGRPRRGGYNLEEQLKWDDKFMKQVKVRFPVARNNRHSLTLVSQSFVKQAVVDKLDPLIPWTGQPSEKLQEIRDHVRI</sequence>
<gene>
    <name evidence="2" type="ORF">AAF712_012915</name>
</gene>
<evidence type="ECO:0000313" key="2">
    <source>
        <dbReference type="EMBL" id="KAL0060292.1"/>
    </source>
</evidence>
<keyword evidence="3" id="KW-1185">Reference proteome</keyword>
<accession>A0ABR2ZGC8</accession>
<comment type="caution">
    <text evidence="2">The sequence shown here is derived from an EMBL/GenBank/DDBJ whole genome shotgun (WGS) entry which is preliminary data.</text>
</comment>
<dbReference type="EMBL" id="JBBXMP010000182">
    <property type="protein sequence ID" value="KAL0060292.1"/>
    <property type="molecule type" value="Genomic_DNA"/>
</dbReference>
<dbReference type="Proteomes" id="UP001437256">
    <property type="component" value="Unassembled WGS sequence"/>
</dbReference>
<organism evidence="2 3">
    <name type="scientific">Marasmius tenuissimus</name>
    <dbReference type="NCBI Taxonomy" id="585030"/>
    <lineage>
        <taxon>Eukaryota</taxon>
        <taxon>Fungi</taxon>
        <taxon>Dikarya</taxon>
        <taxon>Basidiomycota</taxon>
        <taxon>Agaricomycotina</taxon>
        <taxon>Agaricomycetes</taxon>
        <taxon>Agaricomycetidae</taxon>
        <taxon>Agaricales</taxon>
        <taxon>Marasmiineae</taxon>
        <taxon>Marasmiaceae</taxon>
        <taxon>Marasmius</taxon>
    </lineage>
</organism>
<evidence type="ECO:0000256" key="1">
    <source>
        <dbReference type="SAM" id="MobiDB-lite"/>
    </source>
</evidence>
<evidence type="ECO:0000313" key="3">
    <source>
        <dbReference type="Proteomes" id="UP001437256"/>
    </source>
</evidence>
<feature type="compositionally biased region" description="Polar residues" evidence="1">
    <location>
        <begin position="34"/>
        <end position="54"/>
    </location>
</feature>
<reference evidence="2 3" key="1">
    <citation type="submission" date="2024-05" db="EMBL/GenBank/DDBJ databases">
        <title>A draft genome resource for the thread blight pathogen Marasmius tenuissimus strain MS-2.</title>
        <authorList>
            <person name="Yulfo-Soto G.E."/>
            <person name="Baruah I.K."/>
            <person name="Amoako-Attah I."/>
            <person name="Bukari Y."/>
            <person name="Meinhardt L.W."/>
            <person name="Bailey B.A."/>
            <person name="Cohen S.P."/>
        </authorList>
    </citation>
    <scope>NUCLEOTIDE SEQUENCE [LARGE SCALE GENOMIC DNA]</scope>
    <source>
        <strain evidence="2 3">MS-2</strain>
    </source>
</reference>